<keyword evidence="1" id="KW-0175">Coiled coil</keyword>
<evidence type="ECO:0000259" key="2">
    <source>
        <dbReference type="Pfam" id="PF03050"/>
    </source>
</evidence>
<dbReference type="InterPro" id="IPR024463">
    <property type="entry name" value="Transposase_TnpC_homeodom"/>
</dbReference>
<reference evidence="5" key="1">
    <citation type="submission" date="2021-03" db="EMBL/GenBank/DDBJ databases">
        <title>Comparative Genomics and Metabolomics in the genus Turicibacter.</title>
        <authorList>
            <person name="Maki J."/>
            <person name="Looft T."/>
        </authorList>
    </citation>
    <scope>NUCLEOTIDE SEQUENCE</scope>
    <source>
        <strain evidence="5">ISU324</strain>
    </source>
</reference>
<dbReference type="InterPro" id="IPR004291">
    <property type="entry name" value="Transposase_IS66_central"/>
</dbReference>
<dbReference type="Pfam" id="PF13817">
    <property type="entry name" value="DDE_Tnp_IS66_C"/>
    <property type="match status" value="1"/>
</dbReference>
<organism evidence="5 6">
    <name type="scientific">Turicibacter bilis</name>
    <dbReference type="NCBI Taxonomy" id="2735723"/>
    <lineage>
        <taxon>Bacteria</taxon>
        <taxon>Bacillati</taxon>
        <taxon>Bacillota</taxon>
        <taxon>Erysipelotrichia</taxon>
        <taxon>Erysipelotrichales</taxon>
        <taxon>Turicibacteraceae</taxon>
        <taxon>Turicibacter</taxon>
    </lineage>
</organism>
<feature type="domain" description="Transposase IS66 C-terminal" evidence="4">
    <location>
        <begin position="484"/>
        <end position="525"/>
    </location>
</feature>
<evidence type="ECO:0000256" key="1">
    <source>
        <dbReference type="SAM" id="Coils"/>
    </source>
</evidence>
<dbReference type="Proteomes" id="UP001058072">
    <property type="component" value="Chromosome"/>
</dbReference>
<dbReference type="Pfam" id="PF13007">
    <property type="entry name" value="LZ_Tnp_IS66"/>
    <property type="match status" value="1"/>
</dbReference>
<feature type="coiled-coil region" evidence="1">
    <location>
        <begin position="5"/>
        <end position="67"/>
    </location>
</feature>
<feature type="domain" description="Transposase TnpC homeodomain" evidence="3">
    <location>
        <begin position="56"/>
        <end position="127"/>
    </location>
</feature>
<dbReference type="RefSeq" id="WP_256656470.1">
    <property type="nucleotide sequence ID" value="NZ_CP071250.1"/>
</dbReference>
<name>A0A9Q9CJ24_9FIRM</name>
<gene>
    <name evidence="5" type="ORF">J0J70_05760</name>
</gene>
<dbReference type="NCBIfam" id="NF033517">
    <property type="entry name" value="transpos_IS66"/>
    <property type="match status" value="1"/>
</dbReference>
<dbReference type="PANTHER" id="PTHR33678">
    <property type="entry name" value="BLL1576 PROTEIN"/>
    <property type="match status" value="1"/>
</dbReference>
<dbReference type="InterPro" id="IPR052344">
    <property type="entry name" value="Transposase-related"/>
</dbReference>
<protein>
    <submittedName>
        <fullName evidence="5">IS66 family transposase</fullName>
    </submittedName>
</protein>
<proteinExistence type="predicted"/>
<dbReference type="InterPro" id="IPR039552">
    <property type="entry name" value="IS66_C"/>
</dbReference>
<dbReference type="EMBL" id="CP071250">
    <property type="protein sequence ID" value="UUF09455.1"/>
    <property type="molecule type" value="Genomic_DNA"/>
</dbReference>
<accession>A0A9Q9CJ24</accession>
<dbReference type="PANTHER" id="PTHR33678:SF1">
    <property type="entry name" value="BLL1576 PROTEIN"/>
    <property type="match status" value="1"/>
</dbReference>
<evidence type="ECO:0000259" key="3">
    <source>
        <dbReference type="Pfam" id="PF13007"/>
    </source>
</evidence>
<feature type="domain" description="Transposase IS66 central" evidence="2">
    <location>
        <begin position="200"/>
        <end position="477"/>
    </location>
</feature>
<dbReference type="Pfam" id="PF03050">
    <property type="entry name" value="DDE_Tnp_IS66"/>
    <property type="match status" value="1"/>
</dbReference>
<dbReference type="AlphaFoldDB" id="A0A9Q9CJ24"/>
<sequence>MSTFESKLIKENQNLLKKLDQQTQRITQQDQQITEQTQQITEQTQQITEQTLKIQQLTEQVEFLTKKLFGSSSEKTKVDPNQLSLFEDPHLENDQTNIEPTEEITYRRRKASGRKAELTKDLPVEEIHCELHSEACQCESCGEMMKPIGTKIIREEVCFIPAKLFKKVYYSHAYKCDCHEDSYEPQPIQCAEVPKGPIQRSLAGPSVLAWMIHQKYELSLPLYRQEKEWKTYGLELSRRTMANWMIKVANDWLRPLYDYFAKILVKEEVLHADETYYQVLNRMDGRDATSQARIWLIQTGKECETPIVYYHADLTRARVVAEQLLDGFKGYLHCDGYSGYKNLPNIELVGCWAHARRKFKDVPGKNGKAKQAIDYCNQIFKIERALQGLSPEERYEQRQLQVKPVIEAFYDFLGSFIPMKGKLQTAVHYVLNQKKELMAFLKDGRLEASNNRAERAIKTVVIGRKNYLFSTSLSGAEANAIIYSIIETAKEHGLNIYKYLTYLFEHLPNVEFLMKPKLLEDFLPWAKNVQEYCKGI</sequence>
<evidence type="ECO:0000259" key="4">
    <source>
        <dbReference type="Pfam" id="PF13817"/>
    </source>
</evidence>
<evidence type="ECO:0000313" key="6">
    <source>
        <dbReference type="Proteomes" id="UP001058072"/>
    </source>
</evidence>
<evidence type="ECO:0000313" key="5">
    <source>
        <dbReference type="EMBL" id="UUF09455.1"/>
    </source>
</evidence>